<reference evidence="9 10" key="1">
    <citation type="submission" date="2021-11" db="EMBL/GenBank/DDBJ databases">
        <title>Draft genome sequence of Paenibacillus profundus YoMME, a new Gram-positive bacteria with exoelectrogenic properties.</title>
        <authorList>
            <person name="Hubenova Y."/>
            <person name="Hubenova E."/>
            <person name="Manasiev Y."/>
            <person name="Peykov S."/>
            <person name="Mitov M."/>
        </authorList>
    </citation>
    <scope>NUCLEOTIDE SEQUENCE [LARGE SCALE GENOMIC DNA]</scope>
    <source>
        <strain evidence="9 10">YoMME</strain>
    </source>
</reference>
<name>A0ABS8YPX8_9BACL</name>
<feature type="transmembrane region" description="Helical" evidence="7">
    <location>
        <begin position="12"/>
        <end position="33"/>
    </location>
</feature>
<dbReference type="PANTHER" id="PTHR43227">
    <property type="entry name" value="BLL4140 PROTEIN"/>
    <property type="match status" value="1"/>
</dbReference>
<comment type="similarity">
    <text evidence="7">Belongs to the binding-protein-dependent transport system permease family.</text>
</comment>
<dbReference type="InterPro" id="IPR000515">
    <property type="entry name" value="MetI-like"/>
</dbReference>
<dbReference type="EMBL" id="JAJNBZ010000019">
    <property type="protein sequence ID" value="MCE5171639.1"/>
    <property type="molecule type" value="Genomic_DNA"/>
</dbReference>
<dbReference type="InterPro" id="IPR035906">
    <property type="entry name" value="MetI-like_sf"/>
</dbReference>
<dbReference type="CDD" id="cd06261">
    <property type="entry name" value="TM_PBP2"/>
    <property type="match status" value="1"/>
</dbReference>
<feature type="transmembrane region" description="Helical" evidence="7">
    <location>
        <begin position="84"/>
        <end position="103"/>
    </location>
</feature>
<keyword evidence="3" id="KW-1003">Cell membrane</keyword>
<keyword evidence="4 7" id="KW-0812">Transmembrane</keyword>
<dbReference type="PROSITE" id="PS50928">
    <property type="entry name" value="ABC_TM1"/>
    <property type="match status" value="1"/>
</dbReference>
<feature type="domain" description="ABC transmembrane type-1" evidence="8">
    <location>
        <begin position="77"/>
        <end position="277"/>
    </location>
</feature>
<keyword evidence="10" id="KW-1185">Reference proteome</keyword>
<keyword evidence="6 7" id="KW-0472">Membrane</keyword>
<dbReference type="PANTHER" id="PTHR43227:SF3">
    <property type="entry name" value="BINDING-PROTEIN-DEPENDENT TRANSPORT SYSTEMS INNER MEMBRANE COMPONENT"/>
    <property type="match status" value="1"/>
</dbReference>
<feature type="transmembrane region" description="Helical" evidence="7">
    <location>
        <begin position="110"/>
        <end position="128"/>
    </location>
</feature>
<evidence type="ECO:0000259" key="8">
    <source>
        <dbReference type="PROSITE" id="PS50928"/>
    </source>
</evidence>
<gene>
    <name evidence="9" type="ORF">LQV63_20330</name>
</gene>
<dbReference type="InterPro" id="IPR050809">
    <property type="entry name" value="UgpAE/MalFG_permease"/>
</dbReference>
<feature type="transmembrane region" description="Helical" evidence="7">
    <location>
        <begin position="257"/>
        <end position="281"/>
    </location>
</feature>
<sequence length="286" mass="32738">MARIRLTNKRRKALIGLTFVSPWIVGFLIFTMYPMLHSMFLSFHRVKITPTGIKTTYVGFENYKYAIFSDPAFVEKVLKYLQEMALNVPIIVVFSLIIALLINQKIKFRGLFRTIFFLPVIITSGPVINELLNQGATSIPNIEQYGLFTMIENSLNPVIAEPIMYLFKQIIMVLWFSGVQILIFLAGLQKVDQSIYEAARIDGASSWEIFWKVTLPDLMPLVIVNVIYTIVYVSTFALNEIIILIKNNMFSTITGFGYATAVAWVYFIIIMLMLAIWTGLLSMKKR</sequence>
<dbReference type="Gene3D" id="1.10.3720.10">
    <property type="entry name" value="MetI-like"/>
    <property type="match status" value="1"/>
</dbReference>
<proteinExistence type="inferred from homology"/>
<dbReference type="SUPFAM" id="SSF161098">
    <property type="entry name" value="MetI-like"/>
    <property type="match status" value="1"/>
</dbReference>
<dbReference type="RefSeq" id="WP_233698049.1">
    <property type="nucleotide sequence ID" value="NZ_JAJNBZ010000019.1"/>
</dbReference>
<dbReference type="Proteomes" id="UP001199916">
    <property type="component" value="Unassembled WGS sequence"/>
</dbReference>
<evidence type="ECO:0000256" key="7">
    <source>
        <dbReference type="RuleBase" id="RU363032"/>
    </source>
</evidence>
<evidence type="ECO:0000256" key="1">
    <source>
        <dbReference type="ARBA" id="ARBA00004651"/>
    </source>
</evidence>
<comment type="caution">
    <text evidence="9">The sequence shown here is derived from an EMBL/GenBank/DDBJ whole genome shotgun (WGS) entry which is preliminary data.</text>
</comment>
<evidence type="ECO:0000313" key="9">
    <source>
        <dbReference type="EMBL" id="MCE5171639.1"/>
    </source>
</evidence>
<organism evidence="9 10">
    <name type="scientific">Paenibacillus profundus</name>
    <dbReference type="NCBI Taxonomy" id="1173085"/>
    <lineage>
        <taxon>Bacteria</taxon>
        <taxon>Bacillati</taxon>
        <taxon>Bacillota</taxon>
        <taxon>Bacilli</taxon>
        <taxon>Bacillales</taxon>
        <taxon>Paenibacillaceae</taxon>
        <taxon>Paenibacillus</taxon>
    </lineage>
</organism>
<feature type="transmembrane region" description="Helical" evidence="7">
    <location>
        <begin position="221"/>
        <end position="245"/>
    </location>
</feature>
<keyword evidence="5 7" id="KW-1133">Transmembrane helix</keyword>
<comment type="subcellular location">
    <subcellularLocation>
        <location evidence="1 7">Cell membrane</location>
        <topology evidence="1 7">Multi-pass membrane protein</topology>
    </subcellularLocation>
</comment>
<evidence type="ECO:0000313" key="10">
    <source>
        <dbReference type="Proteomes" id="UP001199916"/>
    </source>
</evidence>
<evidence type="ECO:0000256" key="2">
    <source>
        <dbReference type="ARBA" id="ARBA00022448"/>
    </source>
</evidence>
<feature type="transmembrane region" description="Helical" evidence="7">
    <location>
        <begin position="163"/>
        <end position="186"/>
    </location>
</feature>
<dbReference type="Pfam" id="PF00528">
    <property type="entry name" value="BPD_transp_1"/>
    <property type="match status" value="1"/>
</dbReference>
<keyword evidence="2 7" id="KW-0813">Transport</keyword>
<evidence type="ECO:0000256" key="5">
    <source>
        <dbReference type="ARBA" id="ARBA00022989"/>
    </source>
</evidence>
<accession>A0ABS8YPX8</accession>
<evidence type="ECO:0000256" key="6">
    <source>
        <dbReference type="ARBA" id="ARBA00023136"/>
    </source>
</evidence>
<evidence type="ECO:0000256" key="3">
    <source>
        <dbReference type="ARBA" id="ARBA00022475"/>
    </source>
</evidence>
<protein>
    <submittedName>
        <fullName evidence="9">Sugar ABC transporter permease</fullName>
    </submittedName>
</protein>
<evidence type="ECO:0000256" key="4">
    <source>
        <dbReference type="ARBA" id="ARBA00022692"/>
    </source>
</evidence>